<dbReference type="eggNOG" id="COG0671">
    <property type="taxonomic scope" value="Bacteria"/>
</dbReference>
<dbReference type="InterPro" id="IPR000326">
    <property type="entry name" value="PAP2/HPO"/>
</dbReference>
<dbReference type="SUPFAM" id="SSF48317">
    <property type="entry name" value="Acid phosphatase/Vanadium-dependent haloperoxidase"/>
    <property type="match status" value="1"/>
</dbReference>
<feature type="transmembrane region" description="Helical" evidence="1">
    <location>
        <begin position="70"/>
        <end position="88"/>
    </location>
</feature>
<dbReference type="PANTHER" id="PTHR14969:SF13">
    <property type="entry name" value="AT30094P"/>
    <property type="match status" value="1"/>
</dbReference>
<protein>
    <submittedName>
        <fullName evidence="3">Phosphatidylglycerophosphatase</fullName>
    </submittedName>
</protein>
<feature type="transmembrane region" description="Helical" evidence="1">
    <location>
        <begin position="162"/>
        <end position="184"/>
    </location>
</feature>
<organism evidence="3 4">
    <name type="scientific">Ureibacillus manganicus DSM 26584</name>
    <dbReference type="NCBI Taxonomy" id="1384049"/>
    <lineage>
        <taxon>Bacteria</taxon>
        <taxon>Bacillati</taxon>
        <taxon>Bacillota</taxon>
        <taxon>Bacilli</taxon>
        <taxon>Bacillales</taxon>
        <taxon>Caryophanaceae</taxon>
        <taxon>Ureibacillus</taxon>
    </lineage>
</organism>
<evidence type="ECO:0000256" key="1">
    <source>
        <dbReference type="SAM" id="Phobius"/>
    </source>
</evidence>
<feature type="transmembrane region" description="Helical" evidence="1">
    <location>
        <begin position="108"/>
        <end position="127"/>
    </location>
</feature>
<dbReference type="AlphaFoldDB" id="A0A0A3ISP7"/>
<dbReference type="Gene3D" id="1.20.144.10">
    <property type="entry name" value="Phosphatidic acid phosphatase type 2/haloperoxidase"/>
    <property type="match status" value="2"/>
</dbReference>
<comment type="caution">
    <text evidence="3">The sequence shown here is derived from an EMBL/GenBank/DDBJ whole genome shotgun (WGS) entry which is preliminary data.</text>
</comment>
<keyword evidence="1" id="KW-0812">Transmembrane</keyword>
<feature type="transmembrane region" description="Helical" evidence="1">
    <location>
        <begin position="139"/>
        <end position="156"/>
    </location>
</feature>
<evidence type="ECO:0000259" key="2">
    <source>
        <dbReference type="SMART" id="SM00014"/>
    </source>
</evidence>
<sequence length="200" mass="22866">MTLIALICFIVLAFSYEQPLAVQFDDAMHQIFFGNSFISFFHLFGETNFIIIISIVLILSLWFRQQNYRGMLFVVLTVGAGNGINQLAKTLIERPRPDVVEQLTSFSMPSGHAMVGFLYVFTIAYIVTELLMNRKSIMVTWIVAILIVVLMGLSRISSSHHYATDVIAGWSLGFTWFIICVYWYEGRNRKIKKLMTKESA</sequence>
<evidence type="ECO:0000313" key="3">
    <source>
        <dbReference type="EMBL" id="KGR77832.1"/>
    </source>
</evidence>
<keyword evidence="1" id="KW-0472">Membrane</keyword>
<keyword evidence="4" id="KW-1185">Reference proteome</keyword>
<accession>A0A0A3ISP7</accession>
<dbReference type="STRING" id="1384049.CD29_13140"/>
<dbReference type="Pfam" id="PF01569">
    <property type="entry name" value="PAP2"/>
    <property type="match status" value="1"/>
</dbReference>
<dbReference type="Proteomes" id="UP000030416">
    <property type="component" value="Unassembled WGS sequence"/>
</dbReference>
<name>A0A0A3ISP7_9BACL</name>
<gene>
    <name evidence="3" type="ORF">CD29_13140</name>
</gene>
<feature type="domain" description="Phosphatidic acid phosphatase type 2/haloperoxidase" evidence="2">
    <location>
        <begin position="70"/>
        <end position="181"/>
    </location>
</feature>
<feature type="transmembrane region" description="Helical" evidence="1">
    <location>
        <begin position="39"/>
        <end position="63"/>
    </location>
</feature>
<dbReference type="InterPro" id="IPR036938">
    <property type="entry name" value="PAP2/HPO_sf"/>
</dbReference>
<dbReference type="EMBL" id="JPVN01000015">
    <property type="protein sequence ID" value="KGR77832.1"/>
    <property type="molecule type" value="Genomic_DNA"/>
</dbReference>
<dbReference type="CDD" id="cd03392">
    <property type="entry name" value="PAP2_like_2"/>
    <property type="match status" value="1"/>
</dbReference>
<evidence type="ECO:0000313" key="4">
    <source>
        <dbReference type="Proteomes" id="UP000030416"/>
    </source>
</evidence>
<proteinExistence type="predicted"/>
<dbReference type="SMART" id="SM00014">
    <property type="entry name" value="acidPPc"/>
    <property type="match status" value="1"/>
</dbReference>
<dbReference type="RefSeq" id="WP_235801833.1">
    <property type="nucleotide sequence ID" value="NZ_AVDA01000015.1"/>
</dbReference>
<reference evidence="3 4" key="1">
    <citation type="submission" date="2014-02" db="EMBL/GenBank/DDBJ databases">
        <title>Draft genome sequence of Lysinibacillus manganicus DSM 26584T.</title>
        <authorList>
            <person name="Zhang F."/>
            <person name="Wang G."/>
            <person name="Zhang L."/>
        </authorList>
    </citation>
    <scope>NUCLEOTIDE SEQUENCE [LARGE SCALE GENOMIC DNA]</scope>
    <source>
        <strain evidence="3 4">DSM 26584</strain>
    </source>
</reference>
<keyword evidence="1" id="KW-1133">Transmembrane helix</keyword>
<dbReference type="PANTHER" id="PTHR14969">
    <property type="entry name" value="SPHINGOSINE-1-PHOSPHATE PHOSPHOHYDROLASE"/>
    <property type="match status" value="1"/>
</dbReference>